<sequence>MQPSNDCCCLPACKRGATPNLVYALNLCVATLVFVAWLPFKSMEILLQGWRLPPVVSSVYSFILFSSATSALLTRLSTRDTAMLESLASAVSRGIMGRIWGRQSHFSRNEGIRPQYINTNGAAKVKAAPTLSERSQAGAEVTKVSQE</sequence>
<keyword evidence="4" id="KW-1185">Reference proteome</keyword>
<name>A0A9N7U425_PLEPL</name>
<evidence type="ECO:0000313" key="3">
    <source>
        <dbReference type="EMBL" id="CAB1423892.1"/>
    </source>
</evidence>
<keyword evidence="2" id="KW-1133">Transmembrane helix</keyword>
<accession>A0A9N7U425</accession>
<keyword evidence="2" id="KW-0472">Membrane</keyword>
<feature type="transmembrane region" description="Helical" evidence="2">
    <location>
        <begin position="21"/>
        <end position="40"/>
    </location>
</feature>
<comment type="caution">
    <text evidence="3">The sequence shown here is derived from an EMBL/GenBank/DDBJ whole genome shotgun (WGS) entry which is preliminary data.</text>
</comment>
<evidence type="ECO:0000256" key="1">
    <source>
        <dbReference type="SAM" id="MobiDB-lite"/>
    </source>
</evidence>
<feature type="transmembrane region" description="Helical" evidence="2">
    <location>
        <begin position="52"/>
        <end position="73"/>
    </location>
</feature>
<dbReference type="EMBL" id="CADEAL010000691">
    <property type="protein sequence ID" value="CAB1423892.1"/>
    <property type="molecule type" value="Genomic_DNA"/>
</dbReference>
<gene>
    <name evidence="3" type="ORF">PLEPLA_LOCUS11813</name>
</gene>
<dbReference type="AlphaFoldDB" id="A0A9N7U425"/>
<evidence type="ECO:0000256" key="2">
    <source>
        <dbReference type="SAM" id="Phobius"/>
    </source>
</evidence>
<evidence type="ECO:0000313" key="4">
    <source>
        <dbReference type="Proteomes" id="UP001153269"/>
    </source>
</evidence>
<evidence type="ECO:0008006" key="5">
    <source>
        <dbReference type="Google" id="ProtNLM"/>
    </source>
</evidence>
<proteinExistence type="predicted"/>
<reference evidence="3" key="1">
    <citation type="submission" date="2020-03" db="EMBL/GenBank/DDBJ databases">
        <authorList>
            <person name="Weist P."/>
        </authorList>
    </citation>
    <scope>NUCLEOTIDE SEQUENCE</scope>
</reference>
<keyword evidence="2" id="KW-0812">Transmembrane</keyword>
<protein>
    <recommendedName>
        <fullName evidence="5">Transmembrane protein</fullName>
    </recommendedName>
</protein>
<organism evidence="3 4">
    <name type="scientific">Pleuronectes platessa</name>
    <name type="common">European plaice</name>
    <dbReference type="NCBI Taxonomy" id="8262"/>
    <lineage>
        <taxon>Eukaryota</taxon>
        <taxon>Metazoa</taxon>
        <taxon>Chordata</taxon>
        <taxon>Craniata</taxon>
        <taxon>Vertebrata</taxon>
        <taxon>Euteleostomi</taxon>
        <taxon>Actinopterygii</taxon>
        <taxon>Neopterygii</taxon>
        <taxon>Teleostei</taxon>
        <taxon>Neoteleostei</taxon>
        <taxon>Acanthomorphata</taxon>
        <taxon>Carangaria</taxon>
        <taxon>Pleuronectiformes</taxon>
        <taxon>Pleuronectoidei</taxon>
        <taxon>Pleuronectidae</taxon>
        <taxon>Pleuronectes</taxon>
    </lineage>
</organism>
<dbReference type="Proteomes" id="UP001153269">
    <property type="component" value="Unassembled WGS sequence"/>
</dbReference>
<feature type="region of interest" description="Disordered" evidence="1">
    <location>
        <begin position="128"/>
        <end position="147"/>
    </location>
</feature>